<accession>A0ACB9QT64</accession>
<name>A0ACB9QT64_9MYRT</name>
<sequence>MVDSDSFKQKQNTGTRIFIKSGLQTRFWEDDWLICGELKDKIIRSLNKLEKEKTLASYYIDKTWQRHGATTLLPDAIWAQINNTILSHDKNRIAWKFTSDGVLSTASAYNLTHTDITAFVETNFTWIWKLPILPKKKLFV</sequence>
<dbReference type="Proteomes" id="UP001057402">
    <property type="component" value="Chromosome 5"/>
</dbReference>
<dbReference type="EMBL" id="CM042884">
    <property type="protein sequence ID" value="KAI4368418.1"/>
    <property type="molecule type" value="Genomic_DNA"/>
</dbReference>
<organism evidence="1 2">
    <name type="scientific">Melastoma candidum</name>
    <dbReference type="NCBI Taxonomy" id="119954"/>
    <lineage>
        <taxon>Eukaryota</taxon>
        <taxon>Viridiplantae</taxon>
        <taxon>Streptophyta</taxon>
        <taxon>Embryophyta</taxon>
        <taxon>Tracheophyta</taxon>
        <taxon>Spermatophyta</taxon>
        <taxon>Magnoliopsida</taxon>
        <taxon>eudicotyledons</taxon>
        <taxon>Gunneridae</taxon>
        <taxon>Pentapetalae</taxon>
        <taxon>rosids</taxon>
        <taxon>malvids</taxon>
        <taxon>Myrtales</taxon>
        <taxon>Melastomataceae</taxon>
        <taxon>Melastomatoideae</taxon>
        <taxon>Melastomateae</taxon>
        <taxon>Melastoma</taxon>
    </lineage>
</organism>
<evidence type="ECO:0000313" key="1">
    <source>
        <dbReference type="EMBL" id="KAI4368418.1"/>
    </source>
</evidence>
<keyword evidence="2" id="KW-1185">Reference proteome</keyword>
<evidence type="ECO:0000313" key="2">
    <source>
        <dbReference type="Proteomes" id="UP001057402"/>
    </source>
</evidence>
<protein>
    <submittedName>
        <fullName evidence="1">Uncharacterized protein</fullName>
    </submittedName>
</protein>
<reference evidence="2" key="1">
    <citation type="journal article" date="2023" name="Front. Plant Sci.">
        <title>Chromosomal-level genome assembly of Melastoma candidum provides insights into trichome evolution.</title>
        <authorList>
            <person name="Zhong Y."/>
            <person name="Wu W."/>
            <person name="Sun C."/>
            <person name="Zou P."/>
            <person name="Liu Y."/>
            <person name="Dai S."/>
            <person name="Zhou R."/>
        </authorList>
    </citation>
    <scope>NUCLEOTIDE SEQUENCE [LARGE SCALE GENOMIC DNA]</scope>
</reference>
<proteinExistence type="predicted"/>
<comment type="caution">
    <text evidence="1">The sequence shown here is derived from an EMBL/GenBank/DDBJ whole genome shotgun (WGS) entry which is preliminary data.</text>
</comment>
<gene>
    <name evidence="1" type="ORF">MLD38_016976</name>
</gene>